<evidence type="ECO:0000256" key="1">
    <source>
        <dbReference type="SAM" id="Phobius"/>
    </source>
</evidence>
<feature type="signal peptide" evidence="2">
    <location>
        <begin position="1"/>
        <end position="25"/>
    </location>
</feature>
<evidence type="ECO:0000256" key="2">
    <source>
        <dbReference type="SAM" id="SignalP"/>
    </source>
</evidence>
<organism evidence="3 4">
    <name type="scientific">Thalassospira povalilytica</name>
    <dbReference type="NCBI Taxonomy" id="732237"/>
    <lineage>
        <taxon>Bacteria</taxon>
        <taxon>Pseudomonadati</taxon>
        <taxon>Pseudomonadota</taxon>
        <taxon>Alphaproteobacteria</taxon>
        <taxon>Rhodospirillales</taxon>
        <taxon>Thalassospiraceae</taxon>
        <taxon>Thalassospira</taxon>
    </lineage>
</organism>
<feature type="chain" id="PRO_5034759231" description="Cobalt ABC transporter permease" evidence="2">
    <location>
        <begin position="26"/>
        <end position="216"/>
    </location>
</feature>
<name>A0A8I1SK19_9PROT</name>
<keyword evidence="2" id="KW-0732">Signal</keyword>
<reference evidence="3" key="1">
    <citation type="submission" date="2020-12" db="EMBL/GenBank/DDBJ databases">
        <title>Oil enriched cultivation method for isolating marine PHA-producing bacteria.</title>
        <authorList>
            <person name="Zheng W."/>
            <person name="Yu S."/>
            <person name="Huang Y."/>
        </authorList>
    </citation>
    <scope>NUCLEOTIDE SEQUENCE</scope>
    <source>
        <strain evidence="3">SY-2-3</strain>
    </source>
</reference>
<accession>A0A8I1SK19</accession>
<evidence type="ECO:0008006" key="5">
    <source>
        <dbReference type="Google" id="ProtNLM"/>
    </source>
</evidence>
<proteinExistence type="predicted"/>
<dbReference type="Proteomes" id="UP000664405">
    <property type="component" value="Unassembled WGS sequence"/>
</dbReference>
<keyword evidence="1" id="KW-1133">Transmembrane helix</keyword>
<comment type="caution">
    <text evidence="3">The sequence shown here is derived from an EMBL/GenBank/DDBJ whole genome shotgun (WGS) entry which is preliminary data.</text>
</comment>
<protein>
    <recommendedName>
        <fullName evidence="5">Cobalt ABC transporter permease</fullName>
    </recommendedName>
</protein>
<dbReference type="AlphaFoldDB" id="A0A8I1SK19"/>
<evidence type="ECO:0000313" key="4">
    <source>
        <dbReference type="Proteomes" id="UP000664405"/>
    </source>
</evidence>
<sequence length="216" mass="23016">MTSRLRSFGLFILLFCAFGVSAAQAHNLNVFAISTGDTIEGYVYFTGGTRARAAEIELHADDGAVVAAARTDQNGAFAIRISHRTPYVVQANTGDGHIANFALTEDEFSETLPPAKNASDITARFVTDNTTDAAVAPTMTTPSSSATAPIGLKALTRDELTSLINHAVARQIGPLREEVNAYRNDVRMSDIMGGIGVIIGIFGILAWVRARKQTSV</sequence>
<feature type="transmembrane region" description="Helical" evidence="1">
    <location>
        <begin position="191"/>
        <end position="208"/>
    </location>
</feature>
<keyword evidence="1" id="KW-0812">Transmembrane</keyword>
<evidence type="ECO:0000313" key="3">
    <source>
        <dbReference type="EMBL" id="MBN8197200.1"/>
    </source>
</evidence>
<dbReference type="RefSeq" id="WP_206927552.1">
    <property type="nucleotide sequence ID" value="NZ_JAEKJW010000002.1"/>
</dbReference>
<keyword evidence="1" id="KW-0472">Membrane</keyword>
<dbReference type="EMBL" id="JAEKJW010000002">
    <property type="protein sequence ID" value="MBN8197200.1"/>
    <property type="molecule type" value="Genomic_DNA"/>
</dbReference>
<gene>
    <name evidence="3" type="ORF">JF547_12080</name>
</gene>